<accession>A0AAD6Z009</accession>
<dbReference type="AlphaFoldDB" id="A0AAD6Z009"/>
<keyword evidence="4" id="KW-1185">Reference proteome</keyword>
<name>A0AAD6Z009_9AGAR</name>
<gene>
    <name evidence="3" type="ORF">DFH08DRAFT_905756</name>
</gene>
<feature type="region of interest" description="Disordered" evidence="1">
    <location>
        <begin position="1"/>
        <end position="23"/>
    </location>
</feature>
<comment type="caution">
    <text evidence="3">The sequence shown here is derived from an EMBL/GenBank/DDBJ whole genome shotgun (WGS) entry which is preliminary data.</text>
</comment>
<keyword evidence="2" id="KW-1133">Transmembrane helix</keyword>
<dbReference type="EMBL" id="JARIHO010000119">
    <property type="protein sequence ID" value="KAJ7302205.1"/>
    <property type="molecule type" value="Genomic_DNA"/>
</dbReference>
<sequence length="221" mass="24390">MSLAPLSSPRDTRTIHGEPSGANRYRVFTGDKGSSEVFYQSSSPADLTGFSFSVSTRLVHLSLSVSIARCRAATSLALPTKVLVFDHPSRTCSAQMRIRILSRVRLGTRTALLDRGYRVCPVPFLCLRIRRLRAGYGYVFPLFLSFSFSSLSSSFLSAHPSPLSCFCLLVYILPSFLAILGAPTLPYAHRSFRLAGLSCTTCTTIIRTARRPRRLPLAARH</sequence>
<organism evidence="3 4">
    <name type="scientific">Mycena albidolilacea</name>
    <dbReference type="NCBI Taxonomy" id="1033008"/>
    <lineage>
        <taxon>Eukaryota</taxon>
        <taxon>Fungi</taxon>
        <taxon>Dikarya</taxon>
        <taxon>Basidiomycota</taxon>
        <taxon>Agaricomycotina</taxon>
        <taxon>Agaricomycetes</taxon>
        <taxon>Agaricomycetidae</taxon>
        <taxon>Agaricales</taxon>
        <taxon>Marasmiineae</taxon>
        <taxon>Mycenaceae</taxon>
        <taxon>Mycena</taxon>
    </lineage>
</organism>
<evidence type="ECO:0000313" key="4">
    <source>
        <dbReference type="Proteomes" id="UP001218218"/>
    </source>
</evidence>
<proteinExistence type="predicted"/>
<protein>
    <recommendedName>
        <fullName evidence="5">Transmembrane protein</fullName>
    </recommendedName>
</protein>
<feature type="transmembrane region" description="Helical" evidence="2">
    <location>
        <begin position="135"/>
        <end position="156"/>
    </location>
</feature>
<keyword evidence="2" id="KW-0812">Transmembrane</keyword>
<dbReference type="Proteomes" id="UP001218218">
    <property type="component" value="Unassembled WGS sequence"/>
</dbReference>
<evidence type="ECO:0000256" key="2">
    <source>
        <dbReference type="SAM" id="Phobius"/>
    </source>
</evidence>
<evidence type="ECO:0000313" key="3">
    <source>
        <dbReference type="EMBL" id="KAJ7302205.1"/>
    </source>
</evidence>
<evidence type="ECO:0000256" key="1">
    <source>
        <dbReference type="SAM" id="MobiDB-lite"/>
    </source>
</evidence>
<evidence type="ECO:0008006" key="5">
    <source>
        <dbReference type="Google" id="ProtNLM"/>
    </source>
</evidence>
<reference evidence="3" key="1">
    <citation type="submission" date="2023-03" db="EMBL/GenBank/DDBJ databases">
        <title>Massive genome expansion in bonnet fungi (Mycena s.s.) driven by repeated elements and novel gene families across ecological guilds.</title>
        <authorList>
            <consortium name="Lawrence Berkeley National Laboratory"/>
            <person name="Harder C.B."/>
            <person name="Miyauchi S."/>
            <person name="Viragh M."/>
            <person name="Kuo A."/>
            <person name="Thoen E."/>
            <person name="Andreopoulos B."/>
            <person name="Lu D."/>
            <person name="Skrede I."/>
            <person name="Drula E."/>
            <person name="Henrissat B."/>
            <person name="Morin E."/>
            <person name="Kohler A."/>
            <person name="Barry K."/>
            <person name="LaButti K."/>
            <person name="Morin E."/>
            <person name="Salamov A."/>
            <person name="Lipzen A."/>
            <person name="Mereny Z."/>
            <person name="Hegedus B."/>
            <person name="Baldrian P."/>
            <person name="Stursova M."/>
            <person name="Weitz H."/>
            <person name="Taylor A."/>
            <person name="Grigoriev I.V."/>
            <person name="Nagy L.G."/>
            <person name="Martin F."/>
            <person name="Kauserud H."/>
        </authorList>
    </citation>
    <scope>NUCLEOTIDE SEQUENCE</scope>
    <source>
        <strain evidence="3">CBHHK002</strain>
    </source>
</reference>
<feature type="transmembrane region" description="Helical" evidence="2">
    <location>
        <begin position="168"/>
        <end position="188"/>
    </location>
</feature>
<keyword evidence="2" id="KW-0472">Membrane</keyword>